<dbReference type="SMART" id="SM00239">
    <property type="entry name" value="C2"/>
    <property type="match status" value="1"/>
</dbReference>
<feature type="compositionally biased region" description="Polar residues" evidence="4">
    <location>
        <begin position="141"/>
        <end position="150"/>
    </location>
</feature>
<feature type="region of interest" description="Disordered" evidence="4">
    <location>
        <begin position="82"/>
        <end position="105"/>
    </location>
</feature>
<dbReference type="PANTHER" id="PTHR45911:SF9">
    <property type="entry name" value="MULTIPLE C2 AND TRANSMEMBRANE DOMAIN-CONTAINING PROTEIN 2"/>
    <property type="match status" value="1"/>
</dbReference>
<dbReference type="EMBL" id="OZ035824">
    <property type="protein sequence ID" value="CAL1592347.1"/>
    <property type="molecule type" value="Genomic_DNA"/>
</dbReference>
<proteinExistence type="inferred from homology"/>
<organism evidence="6 7">
    <name type="scientific">Knipowitschia caucasica</name>
    <name type="common">Caucasian dwarf goby</name>
    <name type="synonym">Pomatoschistus caucasicus</name>
    <dbReference type="NCBI Taxonomy" id="637954"/>
    <lineage>
        <taxon>Eukaryota</taxon>
        <taxon>Metazoa</taxon>
        <taxon>Chordata</taxon>
        <taxon>Craniata</taxon>
        <taxon>Vertebrata</taxon>
        <taxon>Euteleostomi</taxon>
        <taxon>Actinopterygii</taxon>
        <taxon>Neopterygii</taxon>
        <taxon>Teleostei</taxon>
        <taxon>Neoteleostei</taxon>
        <taxon>Acanthomorphata</taxon>
        <taxon>Gobiaria</taxon>
        <taxon>Gobiiformes</taxon>
        <taxon>Gobioidei</taxon>
        <taxon>Gobiidae</taxon>
        <taxon>Gobiinae</taxon>
        <taxon>Knipowitschia</taxon>
    </lineage>
</organism>
<name>A0AAV2KYY8_KNICA</name>
<dbReference type="GO" id="GO:0046928">
    <property type="term" value="P:regulation of neurotransmitter secretion"/>
    <property type="evidence" value="ECO:0007669"/>
    <property type="project" value="TreeGrafter"/>
</dbReference>
<keyword evidence="3" id="KW-0106">Calcium</keyword>
<dbReference type="Pfam" id="PF00168">
    <property type="entry name" value="C2"/>
    <property type="match status" value="1"/>
</dbReference>
<feature type="domain" description="C2" evidence="5">
    <location>
        <begin position="382"/>
        <end position="500"/>
    </location>
</feature>
<comment type="similarity">
    <text evidence="1">Belongs to the MCTP family.</text>
</comment>
<accession>A0AAV2KYY8</accession>
<evidence type="ECO:0000313" key="7">
    <source>
        <dbReference type="Proteomes" id="UP001497482"/>
    </source>
</evidence>
<dbReference type="AlphaFoldDB" id="A0AAV2KYY8"/>
<evidence type="ECO:0000256" key="1">
    <source>
        <dbReference type="ARBA" id="ARBA00007923"/>
    </source>
</evidence>
<feature type="compositionally biased region" description="Polar residues" evidence="4">
    <location>
        <begin position="308"/>
        <end position="317"/>
    </location>
</feature>
<dbReference type="PRINTS" id="PR00360">
    <property type="entry name" value="C2DOMAIN"/>
</dbReference>
<reference evidence="6 7" key="1">
    <citation type="submission" date="2024-04" db="EMBL/GenBank/DDBJ databases">
        <authorList>
            <person name="Waldvogel A.-M."/>
            <person name="Schoenle A."/>
        </authorList>
    </citation>
    <scope>NUCLEOTIDE SEQUENCE [LARGE SCALE GENOMIC DNA]</scope>
</reference>
<dbReference type="Gene3D" id="2.60.40.150">
    <property type="entry name" value="C2 domain"/>
    <property type="match status" value="1"/>
</dbReference>
<feature type="region of interest" description="Disordered" evidence="4">
    <location>
        <begin position="122"/>
        <end position="151"/>
    </location>
</feature>
<evidence type="ECO:0000256" key="4">
    <source>
        <dbReference type="SAM" id="MobiDB-lite"/>
    </source>
</evidence>
<keyword evidence="7" id="KW-1185">Reference proteome</keyword>
<evidence type="ECO:0000256" key="2">
    <source>
        <dbReference type="ARBA" id="ARBA00022723"/>
    </source>
</evidence>
<dbReference type="GO" id="GO:0030672">
    <property type="term" value="C:synaptic vesicle membrane"/>
    <property type="evidence" value="ECO:0007669"/>
    <property type="project" value="TreeGrafter"/>
</dbReference>
<gene>
    <name evidence="6" type="ORF">KC01_LOCUS21601</name>
</gene>
<sequence>MTCCYSPSGKRTGETGPVSQSQFNHMHQSQTVTAPQGVTAERTRTKHRICPQEQPVLKLLLLLDKETKECSKMEEKKKNWRLKPKFPKLKKLGKKNPPKPPKKLTYRRSISVPDLRHIAKFSEETDSVSNEAPSFGVSPIPSDSDSTSLNEGPIFMETAPETRLRNSAETKALSGNRISAPVLGNFEDFADLHNLLAREQIYAQSDKDKQPKYTFDPVPAPRTVYSKNASSQLPRAVFERQQSTEKPANDADEGSTLAAVIARASSMSEQVKDKSDRRSEKGTPSVVRRKCPSALVLDSLGPPVESADGTSLGSTSPSDERLPWNTTDSEEQDREMVTPPEGSDFCLDEEVTMLCTQQEESMEEMPELPSEPFDFNEDNLPDIPEDSVCAEPQTPAPFQRYLLNITLKHGRNLVIRDKRSGTSDPYVKFKLEGKQFYKSKVVYKNLNPRWNESFSHALRDREHLVELRVYDKNRTSDDFMGSSSIDLKNLELYRTYELELPLHDPKSKEADMGVLIADVCLMFRDATIKRSPRWPQKKHKSNEMQSERSVVLFGMAARGLRFTPLDPPQLSPRVSFRTAFHISPQKN</sequence>
<feature type="region of interest" description="Disordered" evidence="4">
    <location>
        <begin position="1"/>
        <end position="38"/>
    </location>
</feature>
<keyword evidence="2" id="KW-0479">Metal-binding</keyword>
<evidence type="ECO:0000256" key="3">
    <source>
        <dbReference type="ARBA" id="ARBA00022837"/>
    </source>
</evidence>
<feature type="compositionally biased region" description="Basic and acidic residues" evidence="4">
    <location>
        <begin position="270"/>
        <end position="281"/>
    </location>
</feature>
<dbReference type="InterPro" id="IPR000008">
    <property type="entry name" value="C2_dom"/>
</dbReference>
<feature type="compositionally biased region" description="Polar residues" evidence="4">
    <location>
        <begin position="17"/>
        <end position="36"/>
    </location>
</feature>
<feature type="region of interest" description="Disordered" evidence="4">
    <location>
        <begin position="207"/>
        <end position="344"/>
    </location>
</feature>
<protein>
    <recommendedName>
        <fullName evidence="5">C2 domain-containing protein</fullName>
    </recommendedName>
</protein>
<dbReference type="PANTHER" id="PTHR45911">
    <property type="entry name" value="C2 DOMAIN-CONTAINING PROTEIN"/>
    <property type="match status" value="1"/>
</dbReference>
<dbReference type="InterPro" id="IPR035892">
    <property type="entry name" value="C2_domain_sf"/>
</dbReference>
<dbReference type="PROSITE" id="PS50004">
    <property type="entry name" value="C2"/>
    <property type="match status" value="1"/>
</dbReference>
<dbReference type="Proteomes" id="UP001497482">
    <property type="component" value="Chromosome 2"/>
</dbReference>
<dbReference type="SUPFAM" id="SSF49562">
    <property type="entry name" value="C2 domain (Calcium/lipid-binding domain, CaLB)"/>
    <property type="match status" value="1"/>
</dbReference>
<evidence type="ECO:0000313" key="6">
    <source>
        <dbReference type="EMBL" id="CAL1592347.1"/>
    </source>
</evidence>
<dbReference type="GO" id="GO:0005509">
    <property type="term" value="F:calcium ion binding"/>
    <property type="evidence" value="ECO:0007669"/>
    <property type="project" value="TreeGrafter"/>
</dbReference>
<evidence type="ECO:0000259" key="5">
    <source>
        <dbReference type="PROSITE" id="PS50004"/>
    </source>
</evidence>